<feature type="region of interest" description="Disordered" evidence="1">
    <location>
        <begin position="1"/>
        <end position="59"/>
    </location>
</feature>
<sequence>MAANQADKTSGANPDKSRKENEEIVEKSLEDTFPASDPPSSGSPSKSVGWDAPEGDKKG</sequence>
<organism evidence="2 3">
    <name type="scientific">Pseudoroseomonas ludipueritiae</name>
    <dbReference type="NCBI Taxonomy" id="198093"/>
    <lineage>
        <taxon>Bacteria</taxon>
        <taxon>Pseudomonadati</taxon>
        <taxon>Pseudomonadota</taxon>
        <taxon>Alphaproteobacteria</taxon>
        <taxon>Acetobacterales</taxon>
        <taxon>Acetobacteraceae</taxon>
        <taxon>Pseudoroseomonas</taxon>
    </lineage>
</organism>
<evidence type="ECO:0000313" key="3">
    <source>
        <dbReference type="Proteomes" id="UP000603940"/>
    </source>
</evidence>
<gene>
    <name evidence="2" type="ORF">IBL25_19895</name>
</gene>
<evidence type="ECO:0000256" key="1">
    <source>
        <dbReference type="SAM" id="MobiDB-lite"/>
    </source>
</evidence>
<name>A0ABR7RBS0_9PROT</name>
<protein>
    <submittedName>
        <fullName evidence="2">Uncharacterized protein</fullName>
    </submittedName>
</protein>
<accession>A0ABR7RBS0</accession>
<dbReference type="Proteomes" id="UP000603940">
    <property type="component" value="Unassembled WGS sequence"/>
</dbReference>
<feature type="compositionally biased region" description="Basic and acidic residues" evidence="1">
    <location>
        <begin position="15"/>
        <end position="30"/>
    </location>
</feature>
<feature type="compositionally biased region" description="Low complexity" evidence="1">
    <location>
        <begin position="34"/>
        <end position="47"/>
    </location>
</feature>
<reference evidence="2 3" key="1">
    <citation type="journal article" date="2009" name="Int. J. Syst. Evol. Microbiol.">
        <title>Transfer of Teichococcus ludipueritiae and Muricoccus roseus to the genus Roseomonas, as Roseomonas ludipueritiae comb. nov. and Roseomonas rosea comb. nov., respectively, and emended description of the genus Roseomonas.</title>
        <authorList>
            <person name="Sanchez-Porro C."/>
            <person name="Gallego V."/>
            <person name="Busse H.J."/>
            <person name="Kampfer P."/>
            <person name="Ventosa A."/>
        </authorList>
    </citation>
    <scope>NUCLEOTIDE SEQUENCE [LARGE SCALE GENOMIC DNA]</scope>
    <source>
        <strain evidence="2 3">DSM 14915</strain>
    </source>
</reference>
<feature type="compositionally biased region" description="Polar residues" evidence="1">
    <location>
        <begin position="1"/>
        <end position="12"/>
    </location>
</feature>
<dbReference type="EMBL" id="JACTUZ010000127">
    <property type="protein sequence ID" value="MBC9179206.1"/>
    <property type="molecule type" value="Genomic_DNA"/>
</dbReference>
<proteinExistence type="predicted"/>
<evidence type="ECO:0000313" key="2">
    <source>
        <dbReference type="EMBL" id="MBC9179206.1"/>
    </source>
</evidence>
<keyword evidence="3" id="KW-1185">Reference proteome</keyword>
<comment type="caution">
    <text evidence="2">The sequence shown here is derived from an EMBL/GenBank/DDBJ whole genome shotgun (WGS) entry which is preliminary data.</text>
</comment>
<dbReference type="RefSeq" id="WP_187780255.1">
    <property type="nucleotide sequence ID" value="NZ_JACTUZ010000127.1"/>
</dbReference>